<comment type="caution">
    <text evidence="8">The sequence shown here is derived from an EMBL/GenBank/DDBJ whole genome shotgun (WGS) entry which is preliminary data.</text>
</comment>
<dbReference type="GO" id="GO:0007129">
    <property type="term" value="P:homologous chromosome pairing at meiosis"/>
    <property type="evidence" value="ECO:0007669"/>
    <property type="project" value="TreeGrafter"/>
</dbReference>
<evidence type="ECO:0000259" key="7">
    <source>
        <dbReference type="Pfam" id="PF07106"/>
    </source>
</evidence>
<evidence type="ECO:0000256" key="4">
    <source>
        <dbReference type="ARBA" id="ARBA00023242"/>
    </source>
</evidence>
<evidence type="ECO:0000256" key="5">
    <source>
        <dbReference type="ARBA" id="ARBA00023254"/>
    </source>
</evidence>
<dbReference type="PANTHER" id="PTHR15938">
    <property type="entry name" value="TBP-1 INTERACTING PROTEIN"/>
    <property type="match status" value="1"/>
</dbReference>
<dbReference type="AlphaFoldDB" id="A0A8H7H465"/>
<dbReference type="GO" id="GO:0003690">
    <property type="term" value="F:double-stranded DNA binding"/>
    <property type="evidence" value="ECO:0007669"/>
    <property type="project" value="TreeGrafter"/>
</dbReference>
<evidence type="ECO:0000256" key="6">
    <source>
        <dbReference type="SAM" id="MobiDB-lite"/>
    </source>
</evidence>
<feature type="compositionally biased region" description="Polar residues" evidence="6">
    <location>
        <begin position="86"/>
        <end position="96"/>
    </location>
</feature>
<feature type="compositionally biased region" description="Polar residues" evidence="6">
    <location>
        <begin position="1"/>
        <end position="17"/>
    </location>
</feature>
<evidence type="ECO:0000256" key="2">
    <source>
        <dbReference type="ARBA" id="ARBA00007922"/>
    </source>
</evidence>
<dbReference type="PANTHER" id="PTHR15938:SF0">
    <property type="entry name" value="HOMOLOGOUS-PAIRING PROTEIN 2 HOMOLOG"/>
    <property type="match status" value="1"/>
</dbReference>
<keyword evidence="3" id="KW-0233">DNA recombination</keyword>
<dbReference type="EMBL" id="JACYCC010000131">
    <property type="protein sequence ID" value="KAF8674220.1"/>
    <property type="molecule type" value="Genomic_DNA"/>
</dbReference>
<dbReference type="GO" id="GO:0000794">
    <property type="term" value="C:condensed nuclear chromosome"/>
    <property type="evidence" value="ECO:0007669"/>
    <property type="project" value="TreeGrafter"/>
</dbReference>
<organism evidence="8 9">
    <name type="scientific">Rhizoctonia solani</name>
    <dbReference type="NCBI Taxonomy" id="456999"/>
    <lineage>
        <taxon>Eukaryota</taxon>
        <taxon>Fungi</taxon>
        <taxon>Dikarya</taxon>
        <taxon>Basidiomycota</taxon>
        <taxon>Agaricomycotina</taxon>
        <taxon>Agaricomycetes</taxon>
        <taxon>Cantharellales</taxon>
        <taxon>Ceratobasidiaceae</taxon>
        <taxon>Rhizoctonia</taxon>
    </lineage>
</organism>
<dbReference type="GO" id="GO:0010774">
    <property type="term" value="P:meiotic strand invasion involved in reciprocal meiotic recombination"/>
    <property type="evidence" value="ECO:0007669"/>
    <property type="project" value="TreeGrafter"/>
</dbReference>
<feature type="region of interest" description="Disordered" evidence="6">
    <location>
        <begin position="1"/>
        <end position="27"/>
    </location>
</feature>
<proteinExistence type="inferred from homology"/>
<sequence length="715" mass="78512">MAQTGSPNTTPSPQQTEMLDAEEQAQRQKAIDTFLARTEFSKLARVLRARLSYASYKATHNVAHVPLTSLEHQLASRPTTEAGVSPSRNKLNHTSNMPPPPAQDTNTNGNNRIWRSAGMSLYQAVLDPGPAPRRSRPHANGANGMGSARGVASSQPNARERLAIPGRTVRNAPRRRHPHALSTEREDINAATTLTAIMRAGATTPATTLSRTSSASSVPRPDSASRTPQPDDAQAAELMLFLATSPSPARPAPTRRAQPSHSALLGPPAPARVLFPSASDPVQLPTPEPSQQTHSTPPVSPQPTAPFNLGDYINVSPSPAALPPRTGSIIPLQGRRLFDDDSTIDRSRDAPPPSRLLSVLHSRLVLCIPVTLSSQIGSLTGWFLSLLSPPRLYYYPSLKSEDQGWRLVVDRPGGSPPYFSSLRIHSRHAPRTRSNNTSLPTRLDPGTRCATPLHFLETVRFANMALDKEKVAQLKGKDAEDAVLKPTDRTDRVCPFVPLSFLVYGLIRMYAADISANLKNTVSKAATQKILLSLAERELVTQKTYGKATYFVAPQSSTSELAPAEIDSLSAELEKTKELVKDRTVDLKRLNAESLRWWKELSKVKSSPTDDDLGKTIEETQSQIERLTRALEPLRMGQAPISESDLARLDADWVRWRAEWVKRKRVFKMMWDLRADTLSSSEAAELLEDLGVEQDTSEHVELEKSELCVKAKGRK</sequence>
<feature type="region of interest" description="Disordered" evidence="6">
    <location>
        <begin position="74"/>
        <end position="109"/>
    </location>
</feature>
<keyword evidence="5" id="KW-0469">Meiosis</keyword>
<evidence type="ECO:0000313" key="8">
    <source>
        <dbReference type="EMBL" id="KAF8674220.1"/>
    </source>
</evidence>
<feature type="region of interest" description="Disordered" evidence="6">
    <location>
        <begin position="130"/>
        <end position="189"/>
    </location>
</feature>
<accession>A0A8H7H465</accession>
<feature type="compositionally biased region" description="Low complexity" evidence="6">
    <location>
        <begin position="202"/>
        <end position="217"/>
    </location>
</feature>
<dbReference type="InterPro" id="IPR036388">
    <property type="entry name" value="WH-like_DNA-bd_sf"/>
</dbReference>
<evidence type="ECO:0000256" key="3">
    <source>
        <dbReference type="ARBA" id="ARBA00023172"/>
    </source>
</evidence>
<dbReference type="Proteomes" id="UP000650582">
    <property type="component" value="Unassembled WGS sequence"/>
</dbReference>
<protein>
    <submittedName>
        <fullName evidence="8">TBPIP protein</fullName>
    </submittedName>
</protein>
<dbReference type="GO" id="GO:0120231">
    <property type="term" value="C:DNA recombinase auxiliary factor complex"/>
    <property type="evidence" value="ECO:0007669"/>
    <property type="project" value="TreeGrafter"/>
</dbReference>
<reference evidence="8" key="1">
    <citation type="submission" date="2020-09" db="EMBL/GenBank/DDBJ databases">
        <title>Comparative genome analyses of four rice-infecting Rhizoctonia solani isolates reveal extensive enrichment of homogalacturonan modification genes.</title>
        <authorList>
            <person name="Lee D.-Y."/>
            <person name="Jeon J."/>
            <person name="Kim K.-T."/>
            <person name="Cheong K."/>
            <person name="Song H."/>
            <person name="Choi G."/>
            <person name="Ko J."/>
            <person name="Opiyo S.O."/>
            <person name="Zuo S."/>
            <person name="Madhav S."/>
            <person name="Lee Y.-H."/>
            <person name="Wang G.-L."/>
        </authorList>
    </citation>
    <scope>NUCLEOTIDE SEQUENCE</scope>
    <source>
        <strain evidence="8">AG1-IA YN-7</strain>
    </source>
</reference>
<keyword evidence="4" id="KW-0539">Nucleus</keyword>
<feature type="domain" description="Homologous-pairing protein 2 winged helix" evidence="7">
    <location>
        <begin position="512"/>
        <end position="552"/>
    </location>
</feature>
<dbReference type="Pfam" id="PF07106">
    <property type="entry name" value="WHD_TBPIP"/>
    <property type="match status" value="1"/>
</dbReference>
<dbReference type="GO" id="GO:0120230">
    <property type="term" value="F:recombinase activator activity"/>
    <property type="evidence" value="ECO:0007669"/>
    <property type="project" value="TreeGrafter"/>
</dbReference>
<dbReference type="Gene3D" id="1.10.10.10">
    <property type="entry name" value="Winged helix-like DNA-binding domain superfamily/Winged helix DNA-binding domain"/>
    <property type="match status" value="1"/>
</dbReference>
<evidence type="ECO:0000256" key="1">
    <source>
        <dbReference type="ARBA" id="ARBA00004123"/>
    </source>
</evidence>
<comment type="subcellular location">
    <subcellularLocation>
        <location evidence="1">Nucleus</location>
    </subcellularLocation>
</comment>
<dbReference type="GO" id="GO:0000709">
    <property type="term" value="P:meiotic joint molecule formation"/>
    <property type="evidence" value="ECO:0007669"/>
    <property type="project" value="TreeGrafter"/>
</dbReference>
<feature type="region of interest" description="Disordered" evidence="6">
    <location>
        <begin position="202"/>
        <end position="230"/>
    </location>
</feature>
<evidence type="ECO:0000313" key="9">
    <source>
        <dbReference type="Proteomes" id="UP000650582"/>
    </source>
</evidence>
<dbReference type="InterPro" id="IPR010776">
    <property type="entry name" value="Hop2_WH_dom"/>
</dbReference>
<comment type="similarity">
    <text evidence="2">Belongs to the HOP2 family.</text>
</comment>
<gene>
    <name evidence="8" type="ORF">RHS04_07354</name>
</gene>
<feature type="compositionally biased region" description="Low complexity" evidence="6">
    <location>
        <begin position="245"/>
        <end position="257"/>
    </location>
</feature>
<feature type="region of interest" description="Disordered" evidence="6">
    <location>
        <begin position="245"/>
        <end position="312"/>
    </location>
</feature>
<name>A0A8H7H465_9AGAM</name>